<reference evidence="2" key="1">
    <citation type="journal article" date="2023" name="Mol. Phylogenet. Evol.">
        <title>Genome-scale phylogeny and comparative genomics of the fungal order Sordariales.</title>
        <authorList>
            <person name="Hensen N."/>
            <person name="Bonometti L."/>
            <person name="Westerberg I."/>
            <person name="Brannstrom I.O."/>
            <person name="Guillou S."/>
            <person name="Cros-Aarteil S."/>
            <person name="Calhoun S."/>
            <person name="Haridas S."/>
            <person name="Kuo A."/>
            <person name="Mondo S."/>
            <person name="Pangilinan J."/>
            <person name="Riley R."/>
            <person name="LaButti K."/>
            <person name="Andreopoulos B."/>
            <person name="Lipzen A."/>
            <person name="Chen C."/>
            <person name="Yan M."/>
            <person name="Daum C."/>
            <person name="Ng V."/>
            <person name="Clum A."/>
            <person name="Steindorff A."/>
            <person name="Ohm R.A."/>
            <person name="Martin F."/>
            <person name="Silar P."/>
            <person name="Natvig D.O."/>
            <person name="Lalanne C."/>
            <person name="Gautier V."/>
            <person name="Ament-Velasquez S.L."/>
            <person name="Kruys A."/>
            <person name="Hutchinson M.I."/>
            <person name="Powell A.J."/>
            <person name="Barry K."/>
            <person name="Miller A.N."/>
            <person name="Grigoriev I.V."/>
            <person name="Debuchy R."/>
            <person name="Gladieux P."/>
            <person name="Hiltunen Thoren M."/>
            <person name="Johannesson H."/>
        </authorList>
    </citation>
    <scope>NUCLEOTIDE SEQUENCE</scope>
    <source>
        <strain evidence="2">CBS 508.74</strain>
    </source>
</reference>
<evidence type="ECO:0000313" key="2">
    <source>
        <dbReference type="EMBL" id="KAK4110342.1"/>
    </source>
</evidence>
<sequence>MACFTTIMLSGQPSALSLLIAYDASNSILFLSQSTPPQGFSFWQSQRVHTLKHAGLDKPSNSVRPEKPAQKSDG</sequence>
<protein>
    <submittedName>
        <fullName evidence="2">Uncharacterized protein</fullName>
    </submittedName>
</protein>
<dbReference type="EMBL" id="MU853351">
    <property type="protein sequence ID" value="KAK4110342.1"/>
    <property type="molecule type" value="Genomic_DNA"/>
</dbReference>
<dbReference type="Proteomes" id="UP001302812">
    <property type="component" value="Unassembled WGS sequence"/>
</dbReference>
<reference evidence="2" key="2">
    <citation type="submission" date="2023-05" db="EMBL/GenBank/DDBJ databases">
        <authorList>
            <consortium name="Lawrence Berkeley National Laboratory"/>
            <person name="Steindorff A."/>
            <person name="Hensen N."/>
            <person name="Bonometti L."/>
            <person name="Westerberg I."/>
            <person name="Brannstrom I.O."/>
            <person name="Guillou S."/>
            <person name="Cros-Aarteil S."/>
            <person name="Calhoun S."/>
            <person name="Haridas S."/>
            <person name="Kuo A."/>
            <person name="Mondo S."/>
            <person name="Pangilinan J."/>
            <person name="Riley R."/>
            <person name="Labutti K."/>
            <person name="Andreopoulos B."/>
            <person name="Lipzen A."/>
            <person name="Chen C."/>
            <person name="Yanf M."/>
            <person name="Daum C."/>
            <person name="Ng V."/>
            <person name="Clum A."/>
            <person name="Ohm R."/>
            <person name="Martin F."/>
            <person name="Silar P."/>
            <person name="Natvig D."/>
            <person name="Lalanne C."/>
            <person name="Gautier V."/>
            <person name="Ament-Velasquez S.L."/>
            <person name="Kruys A."/>
            <person name="Hutchinson M.I."/>
            <person name="Powell A.J."/>
            <person name="Barry K."/>
            <person name="Miller A.N."/>
            <person name="Grigoriev I.V."/>
            <person name="Debuchy R."/>
            <person name="Gladieux P."/>
            <person name="Thoren M.H."/>
            <person name="Johannesson H."/>
        </authorList>
    </citation>
    <scope>NUCLEOTIDE SEQUENCE</scope>
    <source>
        <strain evidence="2">CBS 508.74</strain>
    </source>
</reference>
<keyword evidence="3" id="KW-1185">Reference proteome</keyword>
<feature type="compositionally biased region" description="Basic and acidic residues" evidence="1">
    <location>
        <begin position="64"/>
        <end position="74"/>
    </location>
</feature>
<dbReference type="RefSeq" id="XP_064667912.1">
    <property type="nucleotide sequence ID" value="XM_064815677.1"/>
</dbReference>
<organism evidence="2 3">
    <name type="scientific">Canariomyces notabilis</name>
    <dbReference type="NCBI Taxonomy" id="2074819"/>
    <lineage>
        <taxon>Eukaryota</taxon>
        <taxon>Fungi</taxon>
        <taxon>Dikarya</taxon>
        <taxon>Ascomycota</taxon>
        <taxon>Pezizomycotina</taxon>
        <taxon>Sordariomycetes</taxon>
        <taxon>Sordariomycetidae</taxon>
        <taxon>Sordariales</taxon>
        <taxon>Chaetomiaceae</taxon>
        <taxon>Canariomyces</taxon>
    </lineage>
</organism>
<proteinExistence type="predicted"/>
<gene>
    <name evidence="2" type="ORF">N656DRAFT_781983</name>
</gene>
<comment type="caution">
    <text evidence="2">The sequence shown here is derived from an EMBL/GenBank/DDBJ whole genome shotgun (WGS) entry which is preliminary data.</text>
</comment>
<feature type="region of interest" description="Disordered" evidence="1">
    <location>
        <begin position="54"/>
        <end position="74"/>
    </location>
</feature>
<evidence type="ECO:0000256" key="1">
    <source>
        <dbReference type="SAM" id="MobiDB-lite"/>
    </source>
</evidence>
<name>A0AAN6QHI7_9PEZI</name>
<evidence type="ECO:0000313" key="3">
    <source>
        <dbReference type="Proteomes" id="UP001302812"/>
    </source>
</evidence>
<dbReference type="GeneID" id="89939802"/>
<dbReference type="AlphaFoldDB" id="A0AAN6QHI7"/>
<accession>A0AAN6QHI7</accession>